<accession>A0A136KF79</accession>
<proteinExistence type="predicted"/>
<evidence type="ECO:0000313" key="2">
    <source>
        <dbReference type="Proteomes" id="UP000070449"/>
    </source>
</evidence>
<name>A0A136KF79_9BACT</name>
<dbReference type="EMBL" id="JYPD01000026">
    <property type="protein sequence ID" value="KXK08066.1"/>
    <property type="molecule type" value="Genomic_DNA"/>
</dbReference>
<dbReference type="AlphaFoldDB" id="A0A136KF79"/>
<dbReference type="STRING" id="1617427.UZ20_WS6002000976"/>
<protein>
    <submittedName>
        <fullName evidence="1">Uncharacterized protein</fullName>
    </submittedName>
</protein>
<dbReference type="Proteomes" id="UP000070449">
    <property type="component" value="Unassembled WGS sequence"/>
</dbReference>
<gene>
    <name evidence="1" type="ORF">UZ20_WS6002000976</name>
</gene>
<evidence type="ECO:0000313" key="1">
    <source>
        <dbReference type="EMBL" id="KXK08066.1"/>
    </source>
</evidence>
<sequence>MERELGRDNNSIPFVKETKSLHTVSFLNQNDRREFEQRLKDFQTHYIPYPEGIFVPTGINPELTRDLETSINPHPSYHFQLQPSSDSKDRLYESNVLTNTLDSVERELGIEESVDTLLSADIVVKASEAIIDTFANQIRNKNLQPIYSERGLTQNLLGLFEQIRGSIPEEIVIRTMEEIEGLLAPARGLRSTLLSLVSRISGHKQDAPSLVTRLRNRSDDVHHEIRSMIKACIAEGVRHSALKKHPLETMHLLGTMLSYAQDTATFQEDRLKDVFSVKRVSQTISGYSPEGVFVRLTYSKSGSLYANDLMMKRYDVDYDSNLYSPVYWLTNEYGLIGRELGEQMDEMLPRIQITIGGNSFHDDRTIKRVRSRILDDIYNLENRFSWN</sequence>
<comment type="caution">
    <text evidence="1">The sequence shown here is derived from an EMBL/GenBank/DDBJ whole genome shotgun (WGS) entry which is preliminary data.</text>
</comment>
<reference evidence="1 2" key="1">
    <citation type="submission" date="2015-02" db="EMBL/GenBank/DDBJ databases">
        <title>Improved understanding of the partial-nitritation anammox process through 23 genomes representing the majority of the microbial community.</title>
        <authorList>
            <person name="Speth D.R."/>
            <person name="In T Zandt M."/>
            <person name="Guerrero Cruz S."/>
            <person name="Jetten M.S."/>
            <person name="Dutilh B.E."/>
        </authorList>
    </citation>
    <scope>NUCLEOTIDE SEQUENCE [LARGE SCALE GENOMIC DNA]</scope>
    <source>
        <strain evidence="1">OLB21</strain>
    </source>
</reference>
<organism evidence="1 2">
    <name type="scientific">candidate division WS6 bacterium OLB21</name>
    <dbReference type="NCBI Taxonomy" id="1617427"/>
    <lineage>
        <taxon>Bacteria</taxon>
        <taxon>Candidatus Dojkabacteria</taxon>
    </lineage>
</organism>